<name>A0A218WPC9_PUNGR</name>
<dbReference type="EMBL" id="MTKT01003711">
    <property type="protein sequence ID" value="OWM74665.1"/>
    <property type="molecule type" value="Genomic_DNA"/>
</dbReference>
<evidence type="ECO:0000313" key="3">
    <source>
        <dbReference type="Proteomes" id="UP000197138"/>
    </source>
</evidence>
<evidence type="ECO:0000256" key="1">
    <source>
        <dbReference type="SAM" id="MobiDB-lite"/>
    </source>
</evidence>
<organism evidence="2 3">
    <name type="scientific">Punica granatum</name>
    <name type="common">Pomegranate</name>
    <dbReference type="NCBI Taxonomy" id="22663"/>
    <lineage>
        <taxon>Eukaryota</taxon>
        <taxon>Viridiplantae</taxon>
        <taxon>Streptophyta</taxon>
        <taxon>Embryophyta</taxon>
        <taxon>Tracheophyta</taxon>
        <taxon>Spermatophyta</taxon>
        <taxon>Magnoliopsida</taxon>
        <taxon>eudicotyledons</taxon>
        <taxon>Gunneridae</taxon>
        <taxon>Pentapetalae</taxon>
        <taxon>rosids</taxon>
        <taxon>malvids</taxon>
        <taxon>Myrtales</taxon>
        <taxon>Lythraceae</taxon>
        <taxon>Punica</taxon>
    </lineage>
</organism>
<sequence>MDTAGPGRMIGLGRCWTESNGWTVRAAGLGRHDRPGHYERSLYDPKIKPTRLMSEWEPRGRGELREPGDGRIGRAKGSLGCGTSWEFPGVRVSWTVGELWSRA</sequence>
<gene>
    <name evidence="2" type="ORF">CDL15_Pgr005245</name>
</gene>
<evidence type="ECO:0000313" key="2">
    <source>
        <dbReference type="EMBL" id="OWM74665.1"/>
    </source>
</evidence>
<dbReference type="AlphaFoldDB" id="A0A218WPC9"/>
<dbReference type="Proteomes" id="UP000197138">
    <property type="component" value="Unassembled WGS sequence"/>
</dbReference>
<comment type="caution">
    <text evidence="2">The sequence shown here is derived from an EMBL/GenBank/DDBJ whole genome shotgun (WGS) entry which is preliminary data.</text>
</comment>
<accession>A0A218WPC9</accession>
<feature type="region of interest" description="Disordered" evidence="1">
    <location>
        <begin position="55"/>
        <end position="77"/>
    </location>
</feature>
<reference evidence="3" key="1">
    <citation type="journal article" date="2017" name="Plant J.">
        <title>The pomegranate (Punica granatum L.) genome and the genomics of punicalagin biosynthesis.</title>
        <authorList>
            <person name="Qin G."/>
            <person name="Xu C."/>
            <person name="Ming R."/>
            <person name="Tang H."/>
            <person name="Guyot R."/>
            <person name="Kramer E.M."/>
            <person name="Hu Y."/>
            <person name="Yi X."/>
            <person name="Qi Y."/>
            <person name="Xu X."/>
            <person name="Gao Z."/>
            <person name="Pan H."/>
            <person name="Jian J."/>
            <person name="Tian Y."/>
            <person name="Yue Z."/>
            <person name="Xu Y."/>
        </authorList>
    </citation>
    <scope>NUCLEOTIDE SEQUENCE [LARGE SCALE GENOMIC DNA]</scope>
    <source>
        <strain evidence="3">cv. Dabenzi</strain>
    </source>
</reference>
<proteinExistence type="predicted"/>
<feature type="compositionally biased region" description="Basic and acidic residues" evidence="1">
    <location>
        <begin position="55"/>
        <end position="72"/>
    </location>
</feature>
<protein>
    <submittedName>
        <fullName evidence="2">Uncharacterized protein</fullName>
    </submittedName>
</protein>